<dbReference type="Proteomes" id="UP000253061">
    <property type="component" value="Unassembled WGS sequence"/>
</dbReference>
<dbReference type="HAMAP" id="MF_00652">
    <property type="entry name" value="UPF0246"/>
    <property type="match status" value="1"/>
</dbReference>
<dbReference type="PANTHER" id="PTHR30283:SF4">
    <property type="entry name" value="PEROXIDE STRESS RESISTANCE PROTEIN YAAA"/>
    <property type="match status" value="1"/>
</dbReference>
<dbReference type="RefSeq" id="WP_062954986.1">
    <property type="nucleotide sequence ID" value="NZ_JPWB01000003.1"/>
</dbReference>
<dbReference type="AlphaFoldDB" id="A0A367VCS9"/>
<organism evidence="2 3">
    <name type="scientific">Thalassospira profundimaris</name>
    <dbReference type="NCBI Taxonomy" id="502049"/>
    <lineage>
        <taxon>Bacteria</taxon>
        <taxon>Pseudomonadati</taxon>
        <taxon>Pseudomonadota</taxon>
        <taxon>Alphaproteobacteria</taxon>
        <taxon>Rhodospirillales</taxon>
        <taxon>Thalassospiraceae</taxon>
        <taxon>Thalassospira</taxon>
    </lineage>
</organism>
<sequence>MLAVVSPAKKLDFETDVPEMSVSQPAFLDDTEELVDVARKKSRSDLMKLMGISENLADLNYQRFQHFSRPFDRTNAKPAIFAFRGDTYVGLDADTMKAADIDWAEDHFRMLSGLYGLLKPRDLMQPYRLEMGTRLANPRGKDLYAFWDDKLSKQINEITKGHKDRSLINLASNEYFKSIKTKALDGPVITPVFKEVKGGTAKVVGFSAKRARGMMARYMIDNRLEDPQDLKKFDVDGYRYQDDLSTETEWVFTRIHDK</sequence>
<dbReference type="Pfam" id="PF03883">
    <property type="entry name" value="H2O2_YaaD"/>
    <property type="match status" value="1"/>
</dbReference>
<comment type="caution">
    <text evidence="2">The sequence shown here is derived from an EMBL/GenBank/DDBJ whole genome shotgun (WGS) entry which is preliminary data.</text>
</comment>
<dbReference type="InterPro" id="IPR005583">
    <property type="entry name" value="YaaA"/>
</dbReference>
<evidence type="ECO:0000256" key="1">
    <source>
        <dbReference type="HAMAP-Rule" id="MF_00652"/>
    </source>
</evidence>
<proteinExistence type="inferred from homology"/>
<accession>A0A367VCS9</accession>
<evidence type="ECO:0000313" key="2">
    <source>
        <dbReference type="EMBL" id="RCK22809.1"/>
    </source>
</evidence>
<dbReference type="GO" id="GO:0005829">
    <property type="term" value="C:cytosol"/>
    <property type="evidence" value="ECO:0007669"/>
    <property type="project" value="TreeGrafter"/>
</dbReference>
<dbReference type="EMBL" id="JPWB01000003">
    <property type="protein sequence ID" value="RCK22809.1"/>
    <property type="molecule type" value="Genomic_DNA"/>
</dbReference>
<protein>
    <recommendedName>
        <fullName evidence="1">UPF0246 protein TH6_07055</fullName>
    </recommendedName>
</protein>
<evidence type="ECO:0000313" key="3">
    <source>
        <dbReference type="Proteomes" id="UP000253061"/>
    </source>
</evidence>
<reference evidence="2 3" key="1">
    <citation type="submission" date="2014-07" db="EMBL/GenBank/DDBJ databases">
        <title>Draft genome sequence of Thalassospira profundimaris R8-17.</title>
        <authorList>
            <person name="Lai Q."/>
            <person name="Shao Z."/>
        </authorList>
    </citation>
    <scope>NUCLEOTIDE SEQUENCE [LARGE SCALE GENOMIC DNA]</scope>
    <source>
        <strain evidence="2 3">R8-17</strain>
    </source>
</reference>
<comment type="similarity">
    <text evidence="1">Belongs to the UPF0246 family.</text>
</comment>
<dbReference type="NCBIfam" id="NF002542">
    <property type="entry name" value="PRK02101.1-3"/>
    <property type="match status" value="1"/>
</dbReference>
<name>A0A367VCS9_9PROT</name>
<dbReference type="PANTHER" id="PTHR30283">
    <property type="entry name" value="PEROXIDE STRESS RESPONSE PROTEIN YAAA"/>
    <property type="match status" value="1"/>
</dbReference>
<gene>
    <name evidence="2" type="ORF">TH6_07055</name>
</gene>
<dbReference type="GO" id="GO:0033194">
    <property type="term" value="P:response to hydroperoxide"/>
    <property type="evidence" value="ECO:0007669"/>
    <property type="project" value="TreeGrafter"/>
</dbReference>